<dbReference type="Pfam" id="PF00840">
    <property type="entry name" value="Glyco_hydro_7"/>
    <property type="match status" value="1"/>
</dbReference>
<dbReference type="FunFam" id="2.70.100.10:FF:000001">
    <property type="entry name" value="Glucanase"/>
    <property type="match status" value="1"/>
</dbReference>
<dbReference type="InterPro" id="IPR013320">
    <property type="entry name" value="ConA-like_dom_sf"/>
</dbReference>
<dbReference type="PANTHER" id="PTHR33753">
    <property type="entry name" value="1,4-BETA-D-GLUCAN CELLOBIOHYDROLASE B"/>
    <property type="match status" value="1"/>
</dbReference>
<comment type="catalytic activity">
    <reaction evidence="1">
        <text>Hydrolysis of (1-&gt;4)-beta-D-glucosidic linkages in cellulose and cellotetraose, releasing cellobiose from the non-reducing ends of the chains.</text>
        <dbReference type="EC" id="3.2.1.91"/>
    </reaction>
</comment>
<dbReference type="SUPFAM" id="SSF49899">
    <property type="entry name" value="Concanavalin A-like lectins/glucanases"/>
    <property type="match status" value="1"/>
</dbReference>
<sequence>MHSSIALAALALGAGVLGQQVGTLTTETHPALSMSRCTTAGCTTESHSVVLDANWRWLHSTSDSTNCYTGNTWDSTLCPDGATCAENCALDGADYEGTYGITSTGDALTMTLKVGSNVGSRVYLLGPKSENYVMFQLKNREFTFDVDVSNLPCGLNGALYFVEMDRDGGLSEYTNNKAGAPYGTGYCDSQCPQDIKFINGEANIAGWTPSTNNANTGTGTNGACCNEMDIWEANTVSAAVTPHVCNKAGQTMCSSNTTCGVGDDRYDGVCDKDGCDFNSYRMGNTSFYGAGKIVDTTSKFTVVTQFITSDGTDTGDLTEIKRIYVQDGVVIQNSKSDIADVSGNSITDTFCKAQKTAFGDTDSFETRGGLAAMGDAFERGMVLVMSIWDDYAAEMRWLDAPYPATAATTKAGVVRGTCGADSGVPATVEADTPGASVTYSDIKVGAIGSTYT</sequence>
<comment type="similarity">
    <text evidence="2 9">Belongs to the glycosyl hydrolase 7 (cellulase C) family.</text>
</comment>
<keyword evidence="4 9" id="KW-0378">Hydrolase</keyword>
<evidence type="ECO:0000256" key="8">
    <source>
        <dbReference type="ARBA" id="ARBA00023326"/>
    </source>
</evidence>
<protein>
    <recommendedName>
        <fullName evidence="9">Glucanase</fullName>
        <ecNumber evidence="9">3.2.1.-</ecNumber>
    </recommendedName>
</protein>
<keyword evidence="8 9" id="KW-0624">Polysaccharide degradation</keyword>
<proteinExistence type="inferred from homology"/>
<accession>A0AAV9JDZ2</accession>
<dbReference type="InterPro" id="IPR037019">
    <property type="entry name" value="Glyco_hydro_7_sf"/>
</dbReference>
<dbReference type="InterPro" id="IPR001722">
    <property type="entry name" value="Glyco_hydro_7"/>
</dbReference>
<feature type="signal peptide" evidence="10">
    <location>
        <begin position="1"/>
        <end position="18"/>
    </location>
</feature>
<keyword evidence="5 9" id="KW-0136">Cellulose degradation</keyword>
<dbReference type="PRINTS" id="PR00734">
    <property type="entry name" value="GLHYDRLASE7"/>
</dbReference>
<keyword evidence="12" id="KW-1185">Reference proteome</keyword>
<evidence type="ECO:0000256" key="4">
    <source>
        <dbReference type="ARBA" id="ARBA00022801"/>
    </source>
</evidence>
<evidence type="ECO:0000256" key="10">
    <source>
        <dbReference type="SAM" id="SignalP"/>
    </source>
</evidence>
<feature type="chain" id="PRO_5043597463" description="Glucanase" evidence="10">
    <location>
        <begin position="19"/>
        <end position="452"/>
    </location>
</feature>
<keyword evidence="6" id="KW-0119">Carbohydrate metabolism</keyword>
<comment type="caution">
    <text evidence="11">The sequence shown here is derived from an EMBL/GenBank/DDBJ whole genome shotgun (WGS) entry which is preliminary data.</text>
</comment>
<evidence type="ECO:0000256" key="7">
    <source>
        <dbReference type="ARBA" id="ARBA00023295"/>
    </source>
</evidence>
<dbReference type="Proteomes" id="UP001324427">
    <property type="component" value="Unassembled WGS sequence"/>
</dbReference>
<evidence type="ECO:0000313" key="12">
    <source>
        <dbReference type="Proteomes" id="UP001324427"/>
    </source>
</evidence>
<evidence type="ECO:0000313" key="11">
    <source>
        <dbReference type="EMBL" id="KAK4543397.1"/>
    </source>
</evidence>
<dbReference type="EC" id="3.2.1.-" evidence="9"/>
<dbReference type="GO" id="GO:0016162">
    <property type="term" value="F:cellulose 1,4-beta-cellobiosidase activity"/>
    <property type="evidence" value="ECO:0007669"/>
    <property type="project" value="UniProtKB-EC"/>
</dbReference>
<reference evidence="11 12" key="1">
    <citation type="submission" date="2021-11" db="EMBL/GenBank/DDBJ databases">
        <title>Black yeast isolated from Biological Soil Crust.</title>
        <authorList>
            <person name="Kurbessoian T."/>
        </authorList>
    </citation>
    <scope>NUCLEOTIDE SEQUENCE [LARGE SCALE GENOMIC DNA]</scope>
    <source>
        <strain evidence="11 12">CCFEE 5522</strain>
    </source>
</reference>
<evidence type="ECO:0000256" key="1">
    <source>
        <dbReference type="ARBA" id="ARBA00001641"/>
    </source>
</evidence>
<dbReference type="Gene3D" id="2.70.100.10">
    <property type="entry name" value="Glycoside hydrolase, family 7, domain"/>
    <property type="match status" value="1"/>
</dbReference>
<name>A0AAV9JDZ2_9PEZI</name>
<dbReference type="EMBL" id="JAVFHQ010000032">
    <property type="protein sequence ID" value="KAK4543397.1"/>
    <property type="molecule type" value="Genomic_DNA"/>
</dbReference>
<keyword evidence="3 10" id="KW-0732">Signal</keyword>
<evidence type="ECO:0000256" key="2">
    <source>
        <dbReference type="ARBA" id="ARBA00006044"/>
    </source>
</evidence>
<organism evidence="11 12">
    <name type="scientific">Oleoguttula mirabilis</name>
    <dbReference type="NCBI Taxonomy" id="1507867"/>
    <lineage>
        <taxon>Eukaryota</taxon>
        <taxon>Fungi</taxon>
        <taxon>Dikarya</taxon>
        <taxon>Ascomycota</taxon>
        <taxon>Pezizomycotina</taxon>
        <taxon>Dothideomycetes</taxon>
        <taxon>Dothideomycetidae</taxon>
        <taxon>Mycosphaerellales</taxon>
        <taxon>Teratosphaeriaceae</taxon>
        <taxon>Oleoguttula</taxon>
    </lineage>
</organism>
<evidence type="ECO:0000256" key="3">
    <source>
        <dbReference type="ARBA" id="ARBA00022729"/>
    </source>
</evidence>
<gene>
    <name evidence="11" type="ORF">LTR36_005540</name>
</gene>
<evidence type="ECO:0000256" key="9">
    <source>
        <dbReference type="RuleBase" id="RU361164"/>
    </source>
</evidence>
<dbReference type="AlphaFoldDB" id="A0AAV9JDZ2"/>
<dbReference type="CDD" id="cd07999">
    <property type="entry name" value="GH7_CBH_EG"/>
    <property type="match status" value="1"/>
</dbReference>
<keyword evidence="7 9" id="KW-0326">Glycosidase</keyword>
<dbReference type="GO" id="GO:0030245">
    <property type="term" value="P:cellulose catabolic process"/>
    <property type="evidence" value="ECO:0007669"/>
    <property type="project" value="UniProtKB-KW"/>
</dbReference>
<evidence type="ECO:0000256" key="5">
    <source>
        <dbReference type="ARBA" id="ARBA00023001"/>
    </source>
</evidence>
<evidence type="ECO:0000256" key="6">
    <source>
        <dbReference type="ARBA" id="ARBA00023277"/>
    </source>
</evidence>
<dbReference type="PANTHER" id="PTHR33753:SF2">
    <property type="entry name" value="GLYCOSIDE HYDROLASE FAMILY 7 PROTEIN"/>
    <property type="match status" value="1"/>
</dbReference>